<dbReference type="InterPro" id="IPR010285">
    <property type="entry name" value="DNA_helicase_pif1-like_DEAD"/>
</dbReference>
<evidence type="ECO:0000259" key="1">
    <source>
        <dbReference type="SMART" id="SM00382"/>
    </source>
</evidence>
<evidence type="ECO:0000313" key="2">
    <source>
        <dbReference type="EMBL" id="CAD7289085.1"/>
    </source>
</evidence>
<dbReference type="InterPro" id="IPR051055">
    <property type="entry name" value="PIF1_helicase"/>
</dbReference>
<proteinExistence type="predicted"/>
<dbReference type="EC" id="3.6.4.12" evidence="2"/>
<comment type="caution">
    <text evidence="2">The sequence shown here is derived from an EMBL/GenBank/DDBJ whole genome shotgun (WGS) entry which is preliminary data.</text>
</comment>
<dbReference type="Gene3D" id="3.40.50.300">
    <property type="entry name" value="P-loop containing nucleotide triphosphate hydrolases"/>
    <property type="match status" value="2"/>
</dbReference>
<dbReference type="Pfam" id="PF05970">
    <property type="entry name" value="PIF1"/>
    <property type="match status" value="1"/>
</dbReference>
<dbReference type="GO" id="GO:0016787">
    <property type="term" value="F:hydrolase activity"/>
    <property type="evidence" value="ECO:0007669"/>
    <property type="project" value="UniProtKB-KW"/>
</dbReference>
<dbReference type="InterPro" id="IPR003593">
    <property type="entry name" value="AAA+_ATPase"/>
</dbReference>
<dbReference type="Proteomes" id="UP000789803">
    <property type="component" value="Unassembled WGS sequence"/>
</dbReference>
<dbReference type="SUPFAM" id="SSF52540">
    <property type="entry name" value="P-loop containing nucleoside triphosphate hydrolases"/>
    <property type="match status" value="2"/>
</dbReference>
<sequence length="442" mass="50678">MLEQILKILENHNVFLTGGAGVGKTHLTQAVIKHYKTNGKNVIKLGSTGISAVNIGGVSIHSFFKFGICSNFAELASYDKRQKSNITKLAEIIKIANLIIIDEISMVSGDLLEMIAYRLRTLKFQGKLLLVGDFYQLPPVYKKDEATLFDYTYAFNSDAWKSFELKNIELKISKRTKDMKFYEILKSLRLGEINQNVNDYINSLRIKEYELDENVTMLFGRNVDADNINQIMLDRLDTPLEISNAELNIIDEATQKNGLQNIQNWLNSLNSQDELKIKVGAKIIFVVNYAYMGYYNGEQGKIKEIIKEDDKCISVVIEKQNGEIIQVGKHLFTYTKFVKDGDEINQQILATFSQFPFKLAYAITIHKSQGMSINNLVCNLNQIFANGQLYVALSRATNPENLKLFYNKRKNFSDYLKSVVKIDDKVKKFYNESKFENFKEIW</sequence>
<dbReference type="SMART" id="SM00382">
    <property type="entry name" value="AAA"/>
    <property type="match status" value="1"/>
</dbReference>
<keyword evidence="2" id="KW-0378">Hydrolase</keyword>
<dbReference type="EMBL" id="CAJHOF010000012">
    <property type="protein sequence ID" value="CAD7289085.1"/>
    <property type="molecule type" value="Genomic_DNA"/>
</dbReference>
<dbReference type="InterPro" id="IPR027417">
    <property type="entry name" value="P-loop_NTPase"/>
</dbReference>
<evidence type="ECO:0000313" key="3">
    <source>
        <dbReference type="Proteomes" id="UP000789803"/>
    </source>
</evidence>
<dbReference type="CDD" id="cd18809">
    <property type="entry name" value="SF1_C_RecD"/>
    <property type="match status" value="1"/>
</dbReference>
<dbReference type="PANTHER" id="PTHR47642">
    <property type="entry name" value="ATP-DEPENDENT DNA HELICASE"/>
    <property type="match status" value="1"/>
</dbReference>
<keyword evidence="3" id="KW-1185">Reference proteome</keyword>
<accession>A0ABM8Q8C4</accession>
<dbReference type="GO" id="GO:0003678">
    <property type="term" value="F:DNA helicase activity"/>
    <property type="evidence" value="ECO:0007669"/>
    <property type="project" value="UniProtKB-EC"/>
</dbReference>
<protein>
    <submittedName>
        <fullName evidence="2">ATP-dependent RecD-like DNA helicase</fullName>
        <ecNumber evidence="2">3.6.4.12</ecNumber>
    </submittedName>
</protein>
<name>A0ABM8Q8C4_9BACT</name>
<dbReference type="RefSeq" id="WP_229933127.1">
    <property type="nucleotide sequence ID" value="NZ_CAJHOF010000012.1"/>
</dbReference>
<gene>
    <name evidence="2" type="primary">recD2</name>
    <name evidence="2" type="ORF">LMG7974_01335</name>
</gene>
<feature type="domain" description="AAA+ ATPase" evidence="1">
    <location>
        <begin position="10"/>
        <end position="246"/>
    </location>
</feature>
<organism evidence="2 3">
    <name type="scientific">Campylobacter majalis</name>
    <dbReference type="NCBI Taxonomy" id="2790656"/>
    <lineage>
        <taxon>Bacteria</taxon>
        <taxon>Pseudomonadati</taxon>
        <taxon>Campylobacterota</taxon>
        <taxon>Epsilonproteobacteria</taxon>
        <taxon>Campylobacterales</taxon>
        <taxon>Campylobacteraceae</taxon>
        <taxon>Campylobacter</taxon>
    </lineage>
</organism>
<dbReference type="PANTHER" id="PTHR47642:SF5">
    <property type="entry name" value="ATP-DEPENDENT DNA HELICASE"/>
    <property type="match status" value="1"/>
</dbReference>
<reference evidence="2 3" key="1">
    <citation type="submission" date="2020-11" db="EMBL/GenBank/DDBJ databases">
        <authorList>
            <person name="Peeters C."/>
        </authorList>
    </citation>
    <scope>NUCLEOTIDE SEQUENCE [LARGE SCALE GENOMIC DNA]</scope>
    <source>
        <strain evidence="2 3">LMG 7974</strain>
    </source>
</reference>